<sequence>MNSETYLDFCFIRNASGNFKEEIDQLLSKLFKGIRLNWYLDETIENGIEMIVAEVKGMSRWQSEDETIEFIEGHADESFWEYLQGYKMFIYPEKRGCTSCGTN</sequence>
<accession>A0ABS4R9I6</accession>
<organism evidence="1 2">
    <name type="scientific">Cytobacillus eiseniae</name>
    <dbReference type="NCBI Taxonomy" id="762947"/>
    <lineage>
        <taxon>Bacteria</taxon>
        <taxon>Bacillati</taxon>
        <taxon>Bacillota</taxon>
        <taxon>Bacilli</taxon>
        <taxon>Bacillales</taxon>
        <taxon>Bacillaceae</taxon>
        <taxon>Cytobacillus</taxon>
    </lineage>
</organism>
<keyword evidence="2" id="KW-1185">Reference proteome</keyword>
<dbReference type="Proteomes" id="UP001519293">
    <property type="component" value="Unassembled WGS sequence"/>
</dbReference>
<dbReference type="RefSeq" id="WP_066394856.1">
    <property type="nucleotide sequence ID" value="NZ_JAGIKZ010000001.1"/>
</dbReference>
<proteinExistence type="predicted"/>
<protein>
    <submittedName>
        <fullName evidence="1">Uncharacterized protein</fullName>
    </submittedName>
</protein>
<dbReference type="EMBL" id="JAGIKZ010000001">
    <property type="protein sequence ID" value="MBP2239553.1"/>
    <property type="molecule type" value="Genomic_DNA"/>
</dbReference>
<comment type="caution">
    <text evidence="1">The sequence shown here is derived from an EMBL/GenBank/DDBJ whole genome shotgun (WGS) entry which is preliminary data.</text>
</comment>
<evidence type="ECO:0000313" key="1">
    <source>
        <dbReference type="EMBL" id="MBP2239553.1"/>
    </source>
</evidence>
<evidence type="ECO:0000313" key="2">
    <source>
        <dbReference type="Proteomes" id="UP001519293"/>
    </source>
</evidence>
<name>A0ABS4R9I6_9BACI</name>
<reference evidence="1 2" key="1">
    <citation type="submission" date="2021-03" db="EMBL/GenBank/DDBJ databases">
        <title>Genomic Encyclopedia of Type Strains, Phase IV (KMG-IV): sequencing the most valuable type-strain genomes for metagenomic binning, comparative biology and taxonomic classification.</title>
        <authorList>
            <person name="Goeker M."/>
        </authorList>
    </citation>
    <scope>NUCLEOTIDE SEQUENCE [LARGE SCALE GENOMIC DNA]</scope>
    <source>
        <strain evidence="1 2">DSM 26675</strain>
    </source>
</reference>
<gene>
    <name evidence="1" type="ORF">J2Z40_000106</name>
</gene>